<dbReference type="SUPFAM" id="SSF55729">
    <property type="entry name" value="Acyl-CoA N-acyltransferases (Nat)"/>
    <property type="match status" value="1"/>
</dbReference>
<evidence type="ECO:0000313" key="4">
    <source>
        <dbReference type="EMBL" id="MBB0231515.1"/>
    </source>
</evidence>
<comment type="caution">
    <text evidence="4">The sequence shown here is derived from an EMBL/GenBank/DDBJ whole genome shotgun (WGS) entry which is preliminary data.</text>
</comment>
<dbReference type="CDD" id="cd04301">
    <property type="entry name" value="NAT_SF"/>
    <property type="match status" value="1"/>
</dbReference>
<reference evidence="5" key="1">
    <citation type="submission" date="2019-10" db="EMBL/GenBank/DDBJ databases">
        <title>Streptomyces sp. nov., a novel actinobacterium isolated from alkaline environment.</title>
        <authorList>
            <person name="Golinska P."/>
        </authorList>
    </citation>
    <scope>NUCLEOTIDE SEQUENCE [LARGE SCALE GENOMIC DNA]</scope>
    <source>
        <strain evidence="5">DSM 42108</strain>
    </source>
</reference>
<evidence type="ECO:0000313" key="5">
    <source>
        <dbReference type="Proteomes" id="UP000530234"/>
    </source>
</evidence>
<dbReference type="InterPro" id="IPR016181">
    <property type="entry name" value="Acyl_CoA_acyltransferase"/>
</dbReference>
<dbReference type="InterPro" id="IPR050832">
    <property type="entry name" value="Bact_Acetyltransf"/>
</dbReference>
<keyword evidence="5" id="KW-1185">Reference proteome</keyword>
<keyword evidence="1 4" id="KW-0808">Transferase</keyword>
<sequence>EVLAARPARLLAAPLTTALLVRHPAVGVAPVTRRPNVRYDGPVALLDELHVVPHLRGRGIGGSLMRRPLADAVEEGVSPVEINVDEGDTDARRFHARHGFTDIEPDSGDRALYLHREIGD</sequence>
<gene>
    <name evidence="4" type="ORF">FOE67_18900</name>
</gene>
<dbReference type="AlphaFoldDB" id="A0A7W3XXX1"/>
<evidence type="ECO:0000256" key="2">
    <source>
        <dbReference type="ARBA" id="ARBA00023315"/>
    </source>
</evidence>
<evidence type="ECO:0000256" key="1">
    <source>
        <dbReference type="ARBA" id="ARBA00022679"/>
    </source>
</evidence>
<dbReference type="PANTHER" id="PTHR43877">
    <property type="entry name" value="AMINOALKYLPHOSPHONATE N-ACETYLTRANSFERASE-RELATED-RELATED"/>
    <property type="match status" value="1"/>
</dbReference>
<protein>
    <submittedName>
        <fullName evidence="4">GNAT family N-acetyltransferase</fullName>
    </submittedName>
</protein>
<dbReference type="PROSITE" id="PS51186">
    <property type="entry name" value="GNAT"/>
    <property type="match status" value="1"/>
</dbReference>
<keyword evidence="2" id="KW-0012">Acyltransferase</keyword>
<dbReference type="EMBL" id="VKHS01000540">
    <property type="protein sequence ID" value="MBB0231515.1"/>
    <property type="molecule type" value="Genomic_DNA"/>
</dbReference>
<dbReference type="InterPro" id="IPR000182">
    <property type="entry name" value="GNAT_dom"/>
</dbReference>
<dbReference type="RefSeq" id="WP_182665957.1">
    <property type="nucleotide sequence ID" value="NZ_VKHS01000540.1"/>
</dbReference>
<organism evidence="4 5">
    <name type="scientific">Streptomyces calidiresistens</name>
    <dbReference type="NCBI Taxonomy" id="1485586"/>
    <lineage>
        <taxon>Bacteria</taxon>
        <taxon>Bacillati</taxon>
        <taxon>Actinomycetota</taxon>
        <taxon>Actinomycetes</taxon>
        <taxon>Kitasatosporales</taxon>
        <taxon>Streptomycetaceae</taxon>
        <taxon>Streptomyces</taxon>
    </lineage>
</organism>
<dbReference type="Gene3D" id="3.40.630.30">
    <property type="match status" value="1"/>
</dbReference>
<dbReference type="Proteomes" id="UP000530234">
    <property type="component" value="Unassembled WGS sequence"/>
</dbReference>
<dbReference type="Pfam" id="PF00583">
    <property type="entry name" value="Acetyltransf_1"/>
    <property type="match status" value="1"/>
</dbReference>
<name>A0A7W3XXX1_9ACTN</name>
<feature type="non-terminal residue" evidence="4">
    <location>
        <position position="1"/>
    </location>
</feature>
<feature type="domain" description="N-acetyltransferase" evidence="3">
    <location>
        <begin position="1"/>
        <end position="119"/>
    </location>
</feature>
<evidence type="ECO:0000259" key="3">
    <source>
        <dbReference type="PROSITE" id="PS51186"/>
    </source>
</evidence>
<proteinExistence type="predicted"/>
<accession>A0A7W3XXX1</accession>
<dbReference type="GO" id="GO:0016747">
    <property type="term" value="F:acyltransferase activity, transferring groups other than amino-acyl groups"/>
    <property type="evidence" value="ECO:0007669"/>
    <property type="project" value="InterPro"/>
</dbReference>